<proteinExistence type="predicted"/>
<gene>
    <name evidence="2" type="ORF">BP6252_09683</name>
</gene>
<evidence type="ECO:0000256" key="1">
    <source>
        <dbReference type="SAM" id="MobiDB-lite"/>
    </source>
</evidence>
<feature type="region of interest" description="Disordered" evidence="1">
    <location>
        <begin position="1"/>
        <end position="47"/>
    </location>
</feature>
<dbReference type="STRING" id="1849047.A0A3D8QWH6"/>
<sequence length="310" mass="34133">MDTKGRPPSLEYPDPDPVREEAPPSYTSSVAPSSQHPKHEKSPENIPTHYGAQINAQLHALTNSLSSLHVQRSLLAGAKDDQILSLLTESIQTYIARFSTTGLQKGTLILIPSGAVVENGQPLPTMRDPTFGNRGEFDLVMRVGHPQAEGVESPAWPEAAGDEDGDLFWWADGDMAQRLVQALRPQIEETEESRDANEEQQDDKTSTEPAQQPESIPPSKPSVWGFLKKSSKNTAKPQSVAAVVPQQAASQDSMPLKAGLKEVKQREPDKENVILHIDAEQMVFRYENDFGLLQTKTGWSIIVRLTIVTK</sequence>
<organism evidence="2 3">
    <name type="scientific">Coleophoma cylindrospora</name>
    <dbReference type="NCBI Taxonomy" id="1849047"/>
    <lineage>
        <taxon>Eukaryota</taxon>
        <taxon>Fungi</taxon>
        <taxon>Dikarya</taxon>
        <taxon>Ascomycota</taxon>
        <taxon>Pezizomycotina</taxon>
        <taxon>Leotiomycetes</taxon>
        <taxon>Helotiales</taxon>
        <taxon>Dermateaceae</taxon>
        <taxon>Coleophoma</taxon>
    </lineage>
</organism>
<feature type="region of interest" description="Disordered" evidence="1">
    <location>
        <begin position="188"/>
        <end position="226"/>
    </location>
</feature>
<name>A0A3D8QWH6_9HELO</name>
<dbReference type="Proteomes" id="UP000256645">
    <property type="component" value="Unassembled WGS sequence"/>
</dbReference>
<dbReference type="OrthoDB" id="3526284at2759"/>
<evidence type="ECO:0000313" key="2">
    <source>
        <dbReference type="EMBL" id="RDW66048.1"/>
    </source>
</evidence>
<protein>
    <submittedName>
        <fullName evidence="2">Uncharacterized protein</fullName>
    </submittedName>
</protein>
<evidence type="ECO:0000313" key="3">
    <source>
        <dbReference type="Proteomes" id="UP000256645"/>
    </source>
</evidence>
<accession>A0A3D8QWH6</accession>
<dbReference type="EMBL" id="PDLM01000011">
    <property type="protein sequence ID" value="RDW66048.1"/>
    <property type="molecule type" value="Genomic_DNA"/>
</dbReference>
<feature type="compositionally biased region" description="Basic and acidic residues" evidence="1">
    <location>
        <begin position="193"/>
        <end position="206"/>
    </location>
</feature>
<reference evidence="2 3" key="1">
    <citation type="journal article" date="2018" name="IMA Fungus">
        <title>IMA Genome-F 9: Draft genome sequence of Annulohypoxylon stygium, Aspergillus mulundensis, Berkeleyomyces basicola (syn. Thielaviopsis basicola), Ceratocystis smalleyi, two Cercospora beticola strains, Coleophoma cylindrospora, Fusarium fracticaudum, Phialophora cf. hyalina, and Morchella septimelata.</title>
        <authorList>
            <person name="Wingfield B.D."/>
            <person name="Bills G.F."/>
            <person name="Dong Y."/>
            <person name="Huang W."/>
            <person name="Nel W.J."/>
            <person name="Swalarsk-Parry B.S."/>
            <person name="Vaghefi N."/>
            <person name="Wilken P.M."/>
            <person name="An Z."/>
            <person name="de Beer Z.W."/>
            <person name="De Vos L."/>
            <person name="Chen L."/>
            <person name="Duong T.A."/>
            <person name="Gao Y."/>
            <person name="Hammerbacher A."/>
            <person name="Kikkert J.R."/>
            <person name="Li Y."/>
            <person name="Li H."/>
            <person name="Li K."/>
            <person name="Li Q."/>
            <person name="Liu X."/>
            <person name="Ma X."/>
            <person name="Naidoo K."/>
            <person name="Pethybridge S.J."/>
            <person name="Sun J."/>
            <person name="Steenkamp E.T."/>
            <person name="van der Nest M.A."/>
            <person name="van Wyk S."/>
            <person name="Wingfield M.J."/>
            <person name="Xiong C."/>
            <person name="Yue Q."/>
            <person name="Zhang X."/>
        </authorList>
    </citation>
    <scope>NUCLEOTIDE SEQUENCE [LARGE SCALE GENOMIC DNA]</scope>
    <source>
        <strain evidence="2 3">BP6252</strain>
    </source>
</reference>
<dbReference type="AlphaFoldDB" id="A0A3D8QWH6"/>
<comment type="caution">
    <text evidence="2">The sequence shown here is derived from an EMBL/GenBank/DDBJ whole genome shotgun (WGS) entry which is preliminary data.</text>
</comment>
<feature type="compositionally biased region" description="Polar residues" evidence="1">
    <location>
        <begin position="25"/>
        <end position="35"/>
    </location>
</feature>
<keyword evidence="3" id="KW-1185">Reference proteome</keyword>